<reference evidence="1" key="1">
    <citation type="submission" date="2019-01" db="EMBL/GenBank/DDBJ databases">
        <title>Draft genome sequences of three monokaryotic isolates of the white-rot basidiomycete fungus Dichomitus squalens.</title>
        <authorList>
            <consortium name="DOE Joint Genome Institute"/>
            <person name="Lopez S.C."/>
            <person name="Andreopoulos B."/>
            <person name="Pangilinan J."/>
            <person name="Lipzen A."/>
            <person name="Riley R."/>
            <person name="Ahrendt S."/>
            <person name="Ng V."/>
            <person name="Barry K."/>
            <person name="Daum C."/>
            <person name="Grigoriev I.V."/>
            <person name="Hilden K.S."/>
            <person name="Makela M.R."/>
            <person name="de Vries R.P."/>
        </authorList>
    </citation>
    <scope>NUCLEOTIDE SEQUENCE [LARGE SCALE GENOMIC DNA]</scope>
    <source>
        <strain evidence="1">OM18370.1</strain>
    </source>
</reference>
<gene>
    <name evidence="1" type="ORF">BD311DRAFT_334959</name>
</gene>
<protein>
    <submittedName>
        <fullName evidence="1">Uncharacterized protein</fullName>
    </submittedName>
</protein>
<evidence type="ECO:0000313" key="1">
    <source>
        <dbReference type="EMBL" id="TBU28145.1"/>
    </source>
</evidence>
<organism evidence="1">
    <name type="scientific">Dichomitus squalens</name>
    <dbReference type="NCBI Taxonomy" id="114155"/>
    <lineage>
        <taxon>Eukaryota</taxon>
        <taxon>Fungi</taxon>
        <taxon>Dikarya</taxon>
        <taxon>Basidiomycota</taxon>
        <taxon>Agaricomycotina</taxon>
        <taxon>Agaricomycetes</taxon>
        <taxon>Polyporales</taxon>
        <taxon>Polyporaceae</taxon>
        <taxon>Dichomitus</taxon>
    </lineage>
</organism>
<proteinExistence type="predicted"/>
<dbReference type="Proteomes" id="UP000292957">
    <property type="component" value="Unassembled WGS sequence"/>
</dbReference>
<accession>A0A4Q9ML01</accession>
<sequence length="97" mass="10877">MHVECVLTQEYAFVGLKFSLRCAQAQYTPRVHSRVNSMFISQPRRGQAFIDTLGPVRCNRDHCSRSVMGVGLPLPAEEPSSLYPALSADRPNGAWLW</sequence>
<dbReference type="EMBL" id="ML143424">
    <property type="protein sequence ID" value="TBU28145.1"/>
    <property type="molecule type" value="Genomic_DNA"/>
</dbReference>
<name>A0A4Q9ML01_9APHY</name>
<dbReference type="AlphaFoldDB" id="A0A4Q9ML01"/>